<dbReference type="InterPro" id="IPR046511">
    <property type="entry name" value="DUF6689"/>
</dbReference>
<dbReference type="OrthoDB" id="5965825at2"/>
<dbReference type="RefSeq" id="WP_126777087.1">
    <property type="nucleotide sequence ID" value="NZ_PIPM01000007.1"/>
</dbReference>
<accession>A0A432WG17</accession>
<name>A0A432WG17_9GAMM</name>
<evidence type="ECO:0000313" key="3">
    <source>
        <dbReference type="Proteomes" id="UP000288405"/>
    </source>
</evidence>
<gene>
    <name evidence="2" type="ORF">CWE11_07975</name>
</gene>
<comment type="caution">
    <text evidence="2">The sequence shown here is derived from an EMBL/GenBank/DDBJ whole genome shotgun (WGS) entry which is preliminary data.</text>
</comment>
<proteinExistence type="predicted"/>
<dbReference type="EMBL" id="PIPM01000007">
    <property type="protein sequence ID" value="RUO32703.1"/>
    <property type="molecule type" value="Genomic_DNA"/>
</dbReference>
<reference evidence="2 3" key="1">
    <citation type="journal article" date="2011" name="Front. Microbiol.">
        <title>Genomic signatures of strain selection and enhancement in Bacillus atrophaeus var. globigii, a historical biowarfare simulant.</title>
        <authorList>
            <person name="Gibbons H.S."/>
            <person name="Broomall S.M."/>
            <person name="McNew L.A."/>
            <person name="Daligault H."/>
            <person name="Chapman C."/>
            <person name="Bruce D."/>
            <person name="Karavis M."/>
            <person name="Krepps M."/>
            <person name="McGregor P.A."/>
            <person name="Hong C."/>
            <person name="Park K.H."/>
            <person name="Akmal A."/>
            <person name="Feldman A."/>
            <person name="Lin J.S."/>
            <person name="Chang W.E."/>
            <person name="Higgs B.W."/>
            <person name="Demirev P."/>
            <person name="Lindquist J."/>
            <person name="Liem A."/>
            <person name="Fochler E."/>
            <person name="Read T.D."/>
            <person name="Tapia R."/>
            <person name="Johnson S."/>
            <person name="Bishop-Lilly K.A."/>
            <person name="Detter C."/>
            <person name="Han C."/>
            <person name="Sozhamannan S."/>
            <person name="Rosenzweig C.N."/>
            <person name="Skowronski E.W."/>
        </authorList>
    </citation>
    <scope>NUCLEOTIDE SEQUENCE [LARGE SCALE GENOMIC DNA]</scope>
    <source>
        <strain evidence="2 3">GYP-17</strain>
    </source>
</reference>
<feature type="signal peptide" evidence="1">
    <location>
        <begin position="1"/>
        <end position="24"/>
    </location>
</feature>
<dbReference type="Proteomes" id="UP000288405">
    <property type="component" value="Unassembled WGS sequence"/>
</dbReference>
<dbReference type="AlphaFoldDB" id="A0A432WG17"/>
<keyword evidence="1" id="KW-0732">Signal</keyword>
<evidence type="ECO:0000313" key="2">
    <source>
        <dbReference type="EMBL" id="RUO32703.1"/>
    </source>
</evidence>
<organism evidence="2 3">
    <name type="scientific">Aliidiomarina sanyensis</name>
    <dbReference type="NCBI Taxonomy" id="1249555"/>
    <lineage>
        <taxon>Bacteria</taxon>
        <taxon>Pseudomonadati</taxon>
        <taxon>Pseudomonadota</taxon>
        <taxon>Gammaproteobacteria</taxon>
        <taxon>Alteromonadales</taxon>
        <taxon>Idiomarinaceae</taxon>
        <taxon>Aliidiomarina</taxon>
    </lineage>
</organism>
<sequence length="272" mass="30186">MQKYFATIILALGLVSQAFFSAFAADVNVSYHHNRVVADVKLDPTLSFDFSIEFEQVVGLNSTNFQVTARRVSLTDPSIISRLPSDLTTLHGGFPVLITVNARPDRGFAFTGEAVLDLYTQSIDYADNLRMFRSHNQATFEDITTLTAAGSLRARGSTGQFSDFLILVDDRDGKVLVHEKARNLSSYLYSYVDALGDDISADLRAQSRNIEAHVYDGRYTAATALANNFIRSVERSSGDKIPDVWRSADDIENVKGELLTRARNLRFALSKL</sequence>
<evidence type="ECO:0000256" key="1">
    <source>
        <dbReference type="SAM" id="SignalP"/>
    </source>
</evidence>
<keyword evidence="3" id="KW-1185">Reference proteome</keyword>
<dbReference type="Pfam" id="PF20396">
    <property type="entry name" value="DUF6689"/>
    <property type="match status" value="1"/>
</dbReference>
<protein>
    <submittedName>
        <fullName evidence="2">Uncharacterized protein</fullName>
    </submittedName>
</protein>
<feature type="chain" id="PRO_5019338373" evidence="1">
    <location>
        <begin position="25"/>
        <end position="272"/>
    </location>
</feature>